<dbReference type="GO" id="GO:0003964">
    <property type="term" value="F:RNA-directed DNA polymerase activity"/>
    <property type="evidence" value="ECO:0007669"/>
    <property type="project" value="UniProtKB-EC"/>
</dbReference>
<dbReference type="Proteomes" id="UP000887159">
    <property type="component" value="Unassembled WGS sequence"/>
</dbReference>
<dbReference type="Gene3D" id="3.10.20.370">
    <property type="match status" value="1"/>
</dbReference>
<dbReference type="SUPFAM" id="SSF56672">
    <property type="entry name" value="DNA/RNA polymerases"/>
    <property type="match status" value="1"/>
</dbReference>
<dbReference type="EMBL" id="BMAU01021417">
    <property type="protein sequence ID" value="GFY33606.1"/>
    <property type="molecule type" value="Genomic_DNA"/>
</dbReference>
<dbReference type="AlphaFoldDB" id="A0A8X6WG86"/>
<proteinExistence type="predicted"/>
<dbReference type="InterPro" id="IPR051320">
    <property type="entry name" value="Viral_Replic_Matur_Polypro"/>
</dbReference>
<evidence type="ECO:0000313" key="3">
    <source>
        <dbReference type="EMBL" id="GFY33606.1"/>
    </source>
</evidence>
<feature type="domain" description="Reverse transcriptase/retrotransposon-derived protein RNase H-like" evidence="2">
    <location>
        <begin position="92"/>
        <end position="180"/>
    </location>
</feature>
<keyword evidence="4" id="KW-1185">Reference proteome</keyword>
<gene>
    <name evidence="3" type="primary">pol</name>
    <name evidence="3" type="ORF">TNCV_4591681</name>
</gene>
<dbReference type="InterPro" id="IPR043502">
    <property type="entry name" value="DNA/RNA_pol_sf"/>
</dbReference>
<dbReference type="Pfam" id="PF17919">
    <property type="entry name" value="RT_RNaseH_2"/>
    <property type="match status" value="1"/>
</dbReference>
<dbReference type="FunFam" id="3.30.70.270:FF:000020">
    <property type="entry name" value="Transposon Tf2-6 polyprotein-like Protein"/>
    <property type="match status" value="1"/>
</dbReference>
<reference evidence="3" key="1">
    <citation type="submission" date="2020-08" db="EMBL/GenBank/DDBJ databases">
        <title>Multicomponent nature underlies the extraordinary mechanical properties of spider dragline silk.</title>
        <authorList>
            <person name="Kono N."/>
            <person name="Nakamura H."/>
            <person name="Mori M."/>
            <person name="Yoshida Y."/>
            <person name="Ohtoshi R."/>
            <person name="Malay A.D."/>
            <person name="Moran D.A.P."/>
            <person name="Tomita M."/>
            <person name="Numata K."/>
            <person name="Arakawa K."/>
        </authorList>
    </citation>
    <scope>NUCLEOTIDE SEQUENCE</scope>
</reference>
<evidence type="ECO:0000259" key="2">
    <source>
        <dbReference type="Pfam" id="PF17919"/>
    </source>
</evidence>
<dbReference type="InterPro" id="IPR043128">
    <property type="entry name" value="Rev_trsase/Diguanyl_cyclase"/>
</dbReference>
<dbReference type="PANTHER" id="PTHR33064:SF37">
    <property type="entry name" value="RIBONUCLEASE H"/>
    <property type="match status" value="1"/>
</dbReference>
<evidence type="ECO:0000256" key="1">
    <source>
        <dbReference type="ARBA" id="ARBA00012493"/>
    </source>
</evidence>
<organism evidence="3 4">
    <name type="scientific">Trichonephila clavipes</name>
    <name type="common">Golden silk orbweaver</name>
    <name type="synonym">Nephila clavipes</name>
    <dbReference type="NCBI Taxonomy" id="2585209"/>
    <lineage>
        <taxon>Eukaryota</taxon>
        <taxon>Metazoa</taxon>
        <taxon>Ecdysozoa</taxon>
        <taxon>Arthropoda</taxon>
        <taxon>Chelicerata</taxon>
        <taxon>Arachnida</taxon>
        <taxon>Araneae</taxon>
        <taxon>Araneomorphae</taxon>
        <taxon>Entelegynae</taxon>
        <taxon>Araneoidea</taxon>
        <taxon>Nephilidae</taxon>
        <taxon>Trichonephila</taxon>
    </lineage>
</organism>
<dbReference type="PANTHER" id="PTHR33064">
    <property type="entry name" value="POL PROTEIN"/>
    <property type="match status" value="1"/>
</dbReference>
<dbReference type="Gene3D" id="3.30.70.270">
    <property type="match status" value="1"/>
</dbReference>
<sequence length="182" mass="21138">MRIRCFKNRFSWFSPFRRRYSTTPDKVKCITEFPKPSTLTQLRRFLGLFNFYRCFIPKAAHLLAPLIQFLEGHKNKKKTRSTVPQPTEQLQWNDAADAAFHLAKNAIAEAALLRHPIPGASLSIWVDASDVAIGGTLMQLSKNQWEPIAFFSMKLNKSQQKWSTYDRELFSIYSTIRKFDTC</sequence>
<name>A0A8X6WG86_TRICX</name>
<comment type="caution">
    <text evidence="3">The sequence shown here is derived from an EMBL/GenBank/DDBJ whole genome shotgun (WGS) entry which is preliminary data.</text>
</comment>
<accession>A0A8X6WG86</accession>
<dbReference type="EC" id="2.7.7.49" evidence="1"/>
<protein>
    <recommendedName>
        <fullName evidence="1">RNA-directed DNA polymerase</fullName>
        <ecNumber evidence="1">2.7.7.49</ecNumber>
    </recommendedName>
</protein>
<dbReference type="InterPro" id="IPR041577">
    <property type="entry name" value="RT_RNaseH_2"/>
</dbReference>
<evidence type="ECO:0000313" key="4">
    <source>
        <dbReference type="Proteomes" id="UP000887159"/>
    </source>
</evidence>